<evidence type="ECO:0000313" key="2">
    <source>
        <dbReference type="EMBL" id="QRR01089.1"/>
    </source>
</evidence>
<protein>
    <submittedName>
        <fullName evidence="2">Acyl transferase</fullName>
    </submittedName>
</protein>
<accession>A0ABX7I4S3</accession>
<sequence length="345" mass="38964">MSQDGIRSSLRSRILHLQPREFDVLALDIFRYQARFNPLYSEYVQHLGINPETVGKLTQIPFLPIQFFKSHEIRTGDVPAAEVIFQSSGTTGQVASRHFLYDAGLYKDLSLSIFEKHYGPLNQYHILALLPSYLERSNSSLVYMMQHFISCSDSPFSGFYLHNAEEMLETVKRLVLAPDGRKILLLGVTFALLDLAESNRDLRFMGNAKNVIIMDTGGMKGRREELLREEVHDILCDAFGVQEIHSEYGMTELLSQGYSQGGGLFRPGTSMRVLLREVNDPFSISDHNVGKSKTGGINVIDLGNLDTCSFIETQDLGRFGKEDHTFYVMGRFDNSDIRGCNLMVL</sequence>
<proteinExistence type="predicted"/>
<feature type="domain" description="Acyl-protein synthetase LuxE" evidence="1">
    <location>
        <begin position="24"/>
        <end position="343"/>
    </location>
</feature>
<organism evidence="2 3">
    <name type="scientific">Dyadobacter sandarakinus</name>
    <dbReference type="NCBI Taxonomy" id="2747268"/>
    <lineage>
        <taxon>Bacteria</taxon>
        <taxon>Pseudomonadati</taxon>
        <taxon>Bacteroidota</taxon>
        <taxon>Cytophagia</taxon>
        <taxon>Cytophagales</taxon>
        <taxon>Spirosomataceae</taxon>
        <taxon>Dyadobacter</taxon>
    </lineage>
</organism>
<dbReference type="GO" id="GO:0016740">
    <property type="term" value="F:transferase activity"/>
    <property type="evidence" value="ECO:0007669"/>
    <property type="project" value="UniProtKB-KW"/>
</dbReference>
<reference evidence="2 3" key="1">
    <citation type="submission" date="2020-06" db="EMBL/GenBank/DDBJ databases">
        <title>Dyadobacter sandarakinus sp. nov., isolated from the soil of the Arctic Yellow River Station.</title>
        <authorList>
            <person name="Zhang Y."/>
            <person name="Peng F."/>
        </authorList>
    </citation>
    <scope>NUCLEOTIDE SEQUENCE [LARGE SCALE GENOMIC DNA]</scope>
    <source>
        <strain evidence="2 3">Q3-56</strain>
    </source>
</reference>
<dbReference type="Proteomes" id="UP000612680">
    <property type="component" value="Chromosome"/>
</dbReference>
<gene>
    <name evidence="2" type="ORF">HWI92_09320</name>
</gene>
<dbReference type="InterPro" id="IPR007534">
    <property type="entry name" value="LuxE"/>
</dbReference>
<keyword evidence="2" id="KW-0808">Transferase</keyword>
<evidence type="ECO:0000259" key="1">
    <source>
        <dbReference type="Pfam" id="PF04443"/>
    </source>
</evidence>
<dbReference type="Gene3D" id="3.40.50.12780">
    <property type="entry name" value="N-terminal domain of ligase-like"/>
    <property type="match status" value="1"/>
</dbReference>
<name>A0ABX7I4S3_9BACT</name>
<dbReference type="InterPro" id="IPR042099">
    <property type="entry name" value="ANL_N_sf"/>
</dbReference>
<keyword evidence="3" id="KW-1185">Reference proteome</keyword>
<dbReference type="RefSeq" id="WP_204663051.1">
    <property type="nucleotide sequence ID" value="NZ_CP056775.1"/>
</dbReference>
<evidence type="ECO:0000313" key="3">
    <source>
        <dbReference type="Proteomes" id="UP000612680"/>
    </source>
</evidence>
<dbReference type="Pfam" id="PF04443">
    <property type="entry name" value="LuxE"/>
    <property type="match status" value="1"/>
</dbReference>
<dbReference type="EMBL" id="CP056775">
    <property type="protein sequence ID" value="QRR01089.1"/>
    <property type="molecule type" value="Genomic_DNA"/>
</dbReference>